<evidence type="ECO:0000256" key="3">
    <source>
        <dbReference type="ARBA" id="ARBA00023002"/>
    </source>
</evidence>
<name>A0ABP5BHI2_9PSEU</name>
<proteinExistence type="predicted"/>
<feature type="domain" description="Bacterial bifunctional deaminase-reductase C-terminal" evidence="4">
    <location>
        <begin position="31"/>
        <end position="233"/>
    </location>
</feature>
<dbReference type="InterPro" id="IPR024072">
    <property type="entry name" value="DHFR-like_dom_sf"/>
</dbReference>
<evidence type="ECO:0000259" key="4">
    <source>
        <dbReference type="Pfam" id="PF01872"/>
    </source>
</evidence>
<keyword evidence="3" id="KW-0560">Oxidoreductase</keyword>
<gene>
    <name evidence="5" type="ORF">GCM10009754_10980</name>
</gene>
<dbReference type="PANTHER" id="PTHR38011:SF7">
    <property type="entry name" value="2,5-DIAMINO-6-RIBOSYLAMINO-4(3H)-PYRIMIDINONE 5'-PHOSPHATE REDUCTASE"/>
    <property type="match status" value="1"/>
</dbReference>
<keyword evidence="2" id="KW-0521">NADP</keyword>
<reference evidence="6" key="1">
    <citation type="journal article" date="2019" name="Int. J. Syst. Evol. Microbiol.">
        <title>The Global Catalogue of Microorganisms (GCM) 10K type strain sequencing project: providing services to taxonomists for standard genome sequencing and annotation.</title>
        <authorList>
            <consortium name="The Broad Institute Genomics Platform"/>
            <consortium name="The Broad Institute Genome Sequencing Center for Infectious Disease"/>
            <person name="Wu L."/>
            <person name="Ma J."/>
        </authorList>
    </citation>
    <scope>NUCLEOTIDE SEQUENCE [LARGE SCALE GENOMIC DNA]</scope>
    <source>
        <strain evidence="6">JCM 14545</strain>
    </source>
</reference>
<dbReference type="PANTHER" id="PTHR38011">
    <property type="entry name" value="DIHYDROFOLATE REDUCTASE FAMILY PROTEIN (AFU_ORTHOLOGUE AFUA_8G06820)"/>
    <property type="match status" value="1"/>
</dbReference>
<evidence type="ECO:0000256" key="2">
    <source>
        <dbReference type="ARBA" id="ARBA00022857"/>
    </source>
</evidence>
<evidence type="ECO:0000313" key="5">
    <source>
        <dbReference type="EMBL" id="GAA1945009.1"/>
    </source>
</evidence>
<sequence>MQTLWPAPAGTPVDDDELARVYGYPDGLTRPWVQANFVSSADGAVTVDDQSEGLSHPADKRIFLLGRDLADVVLVGGGTVRAEGYRGVRTNATRRARRDRLGLSPIPPIAVVTGSAGISPDSPLLTDTEVPPIIVTTDAASAERKRTLAGAGAEILIAGEQKVDLTAALATLGSRGLRRVDCEGGPHLLAELIAEDLVDQLCLTVAPLLAGGGAGRIAIGRTSSAPRSMELASVLHEDGFTMLRYRKPGPPP</sequence>
<dbReference type="EMBL" id="BAAANN010000003">
    <property type="protein sequence ID" value="GAA1945009.1"/>
    <property type="molecule type" value="Genomic_DNA"/>
</dbReference>
<dbReference type="Gene3D" id="3.40.430.10">
    <property type="entry name" value="Dihydrofolate Reductase, subunit A"/>
    <property type="match status" value="1"/>
</dbReference>
<dbReference type="RefSeq" id="WP_425546380.1">
    <property type="nucleotide sequence ID" value="NZ_BAAANN010000003.1"/>
</dbReference>
<dbReference type="InterPro" id="IPR050765">
    <property type="entry name" value="Riboflavin_Biosynth_HTPR"/>
</dbReference>
<accession>A0ABP5BHI2</accession>
<organism evidence="5 6">
    <name type="scientific">Amycolatopsis minnesotensis</name>
    <dbReference type="NCBI Taxonomy" id="337894"/>
    <lineage>
        <taxon>Bacteria</taxon>
        <taxon>Bacillati</taxon>
        <taxon>Actinomycetota</taxon>
        <taxon>Actinomycetes</taxon>
        <taxon>Pseudonocardiales</taxon>
        <taxon>Pseudonocardiaceae</taxon>
        <taxon>Amycolatopsis</taxon>
    </lineage>
</organism>
<evidence type="ECO:0000256" key="1">
    <source>
        <dbReference type="ARBA" id="ARBA00005104"/>
    </source>
</evidence>
<comment type="caution">
    <text evidence="5">The sequence shown here is derived from an EMBL/GenBank/DDBJ whole genome shotgun (WGS) entry which is preliminary data.</text>
</comment>
<dbReference type="SUPFAM" id="SSF53597">
    <property type="entry name" value="Dihydrofolate reductase-like"/>
    <property type="match status" value="1"/>
</dbReference>
<dbReference type="Pfam" id="PF01872">
    <property type="entry name" value="RibD_C"/>
    <property type="match status" value="1"/>
</dbReference>
<protein>
    <submittedName>
        <fullName evidence="5">Pyrimidine reductase family protein</fullName>
    </submittedName>
</protein>
<dbReference type="Proteomes" id="UP001501116">
    <property type="component" value="Unassembled WGS sequence"/>
</dbReference>
<dbReference type="NCBIfam" id="NF010664">
    <property type="entry name" value="PRK14059.1-2"/>
    <property type="match status" value="1"/>
</dbReference>
<comment type="pathway">
    <text evidence="1">Cofactor biosynthesis; riboflavin biosynthesis.</text>
</comment>
<evidence type="ECO:0000313" key="6">
    <source>
        <dbReference type="Proteomes" id="UP001501116"/>
    </source>
</evidence>
<keyword evidence="6" id="KW-1185">Reference proteome</keyword>
<dbReference type="InterPro" id="IPR002734">
    <property type="entry name" value="RibDG_C"/>
</dbReference>